<dbReference type="SUPFAM" id="SSF52540">
    <property type="entry name" value="P-loop containing nucleoside triphosphate hydrolases"/>
    <property type="match status" value="1"/>
</dbReference>
<dbReference type="SMART" id="SM00382">
    <property type="entry name" value="AAA"/>
    <property type="match status" value="1"/>
</dbReference>
<organism evidence="4 5">
    <name type="scientific">Paenibacillus arenosi</name>
    <dbReference type="NCBI Taxonomy" id="2774142"/>
    <lineage>
        <taxon>Bacteria</taxon>
        <taxon>Bacillati</taxon>
        <taxon>Bacillota</taxon>
        <taxon>Bacilli</taxon>
        <taxon>Bacillales</taxon>
        <taxon>Paenibacillaceae</taxon>
        <taxon>Paenibacillus</taxon>
    </lineage>
</organism>
<keyword evidence="2 4" id="KW-0067">ATP-binding</keyword>
<comment type="caution">
    <text evidence="4">The sequence shown here is derived from an EMBL/GenBank/DDBJ whole genome shotgun (WGS) entry which is preliminary data.</text>
</comment>
<dbReference type="InterPro" id="IPR015854">
    <property type="entry name" value="ABC_transpr_LolD-like"/>
</dbReference>
<dbReference type="InterPro" id="IPR003593">
    <property type="entry name" value="AAA+_ATPase"/>
</dbReference>
<name>A0ABR9AWK5_9BACL</name>
<feature type="domain" description="ABC transporter" evidence="3">
    <location>
        <begin position="4"/>
        <end position="221"/>
    </location>
</feature>
<dbReference type="Pfam" id="PF00005">
    <property type="entry name" value="ABC_tran"/>
    <property type="match status" value="1"/>
</dbReference>
<dbReference type="PANTHER" id="PTHR24220:SF86">
    <property type="entry name" value="ABC TRANSPORTER ABCH.1"/>
    <property type="match status" value="1"/>
</dbReference>
<dbReference type="Proteomes" id="UP000634529">
    <property type="component" value="Unassembled WGS sequence"/>
</dbReference>
<dbReference type="InterPro" id="IPR027417">
    <property type="entry name" value="P-loop_NTPase"/>
</dbReference>
<protein>
    <submittedName>
        <fullName evidence="4">ABC transporter ATP-binding protein</fullName>
    </submittedName>
</protein>
<proteinExistence type="predicted"/>
<dbReference type="PANTHER" id="PTHR24220">
    <property type="entry name" value="IMPORT ATP-BINDING PROTEIN"/>
    <property type="match status" value="1"/>
</dbReference>
<keyword evidence="5" id="KW-1185">Reference proteome</keyword>
<evidence type="ECO:0000259" key="3">
    <source>
        <dbReference type="PROSITE" id="PS50893"/>
    </source>
</evidence>
<dbReference type="InterPro" id="IPR003439">
    <property type="entry name" value="ABC_transporter-like_ATP-bd"/>
</dbReference>
<dbReference type="EMBL" id="JACYTN010000004">
    <property type="protein sequence ID" value="MBD8498464.1"/>
    <property type="molecule type" value="Genomic_DNA"/>
</dbReference>
<evidence type="ECO:0000313" key="4">
    <source>
        <dbReference type="EMBL" id="MBD8498464.1"/>
    </source>
</evidence>
<evidence type="ECO:0000313" key="5">
    <source>
        <dbReference type="Proteomes" id="UP000634529"/>
    </source>
</evidence>
<dbReference type="PROSITE" id="PS50893">
    <property type="entry name" value="ABC_TRANSPORTER_2"/>
    <property type="match status" value="1"/>
</dbReference>
<dbReference type="PROSITE" id="PS00211">
    <property type="entry name" value="ABC_TRANSPORTER_1"/>
    <property type="match status" value="1"/>
</dbReference>
<dbReference type="Gene3D" id="3.40.50.300">
    <property type="entry name" value="P-loop containing nucleotide triphosphate hydrolases"/>
    <property type="match status" value="1"/>
</dbReference>
<sequence>MLILKLTNITKEYNSRVILNDINLSCKNCEMIAIKGKSGVGKSTLLNIMAGLERATSGEYYYNEILMNDKSINSLSKFRQANVGYISQHSPMIPELTVLENICVPVWFEKDEEKKKEYMQQIESLSMLFEINNLLDKKINALSGGEIQRAGIIRSILKKPQLIIADEPTAALDDETALMILTHFNFLKSEGAIIIVVTHNDIVSKHCDKTYQLSKEGLLLIS</sequence>
<evidence type="ECO:0000256" key="2">
    <source>
        <dbReference type="ARBA" id="ARBA00022840"/>
    </source>
</evidence>
<keyword evidence="1" id="KW-0547">Nucleotide-binding</keyword>
<accession>A0ABR9AWK5</accession>
<evidence type="ECO:0000256" key="1">
    <source>
        <dbReference type="ARBA" id="ARBA00022741"/>
    </source>
</evidence>
<reference evidence="4 5" key="1">
    <citation type="submission" date="2020-09" db="EMBL/GenBank/DDBJ databases">
        <title>Paenibacillus sp. CAU 1523 isolated from sand of Haeundae Beach.</title>
        <authorList>
            <person name="Kim W."/>
        </authorList>
    </citation>
    <scope>NUCLEOTIDE SEQUENCE [LARGE SCALE GENOMIC DNA]</scope>
    <source>
        <strain evidence="4 5">CAU 1523</strain>
    </source>
</reference>
<gene>
    <name evidence="4" type="ORF">IFO66_09065</name>
</gene>
<dbReference type="InterPro" id="IPR017871">
    <property type="entry name" value="ABC_transporter-like_CS"/>
</dbReference>
<dbReference type="GO" id="GO:0005524">
    <property type="term" value="F:ATP binding"/>
    <property type="evidence" value="ECO:0007669"/>
    <property type="project" value="UniProtKB-KW"/>
</dbReference>